<dbReference type="EnsemblPlants" id="OPUNC06G08310.1">
    <property type="protein sequence ID" value="OPUNC06G08310.1"/>
    <property type="gene ID" value="OPUNC06G08310"/>
</dbReference>
<sequence>MPLLWLSERLGYWGRRESLMKRQGKGDTTALAGVTWPCFWGMNGIFGKGEGLHNIFGAHELLIFGAALASNLDQNEGLMTEGPCKCKDAG</sequence>
<protein>
    <submittedName>
        <fullName evidence="1">Uncharacterized protein</fullName>
    </submittedName>
</protein>
<reference evidence="1" key="1">
    <citation type="submission" date="2015-04" db="UniProtKB">
        <authorList>
            <consortium name="EnsemblPlants"/>
        </authorList>
    </citation>
    <scope>IDENTIFICATION</scope>
</reference>
<dbReference type="AlphaFoldDB" id="A0A0E0L9R1"/>
<organism evidence="1">
    <name type="scientific">Oryza punctata</name>
    <name type="common">Red rice</name>
    <dbReference type="NCBI Taxonomy" id="4537"/>
    <lineage>
        <taxon>Eukaryota</taxon>
        <taxon>Viridiplantae</taxon>
        <taxon>Streptophyta</taxon>
        <taxon>Embryophyta</taxon>
        <taxon>Tracheophyta</taxon>
        <taxon>Spermatophyta</taxon>
        <taxon>Magnoliopsida</taxon>
        <taxon>Liliopsida</taxon>
        <taxon>Poales</taxon>
        <taxon>Poaceae</taxon>
        <taxon>BOP clade</taxon>
        <taxon>Oryzoideae</taxon>
        <taxon>Oryzeae</taxon>
        <taxon>Oryzinae</taxon>
        <taxon>Oryza</taxon>
    </lineage>
</organism>
<evidence type="ECO:0000313" key="2">
    <source>
        <dbReference type="Proteomes" id="UP000026962"/>
    </source>
</evidence>
<proteinExistence type="predicted"/>
<dbReference type="Proteomes" id="UP000026962">
    <property type="component" value="Chromosome 6"/>
</dbReference>
<dbReference type="Gramene" id="OPUNC06G08310.1">
    <property type="protein sequence ID" value="OPUNC06G08310.1"/>
    <property type="gene ID" value="OPUNC06G08310"/>
</dbReference>
<reference evidence="1" key="2">
    <citation type="submission" date="2018-05" db="EMBL/GenBank/DDBJ databases">
        <title>OpunRS2 (Oryza punctata Reference Sequence Version 2).</title>
        <authorList>
            <person name="Zhang J."/>
            <person name="Kudrna D."/>
            <person name="Lee S."/>
            <person name="Talag J."/>
            <person name="Welchert J."/>
            <person name="Wing R.A."/>
        </authorList>
    </citation>
    <scope>NUCLEOTIDE SEQUENCE [LARGE SCALE GENOMIC DNA]</scope>
</reference>
<accession>A0A0E0L9R1</accession>
<keyword evidence="2" id="KW-1185">Reference proteome</keyword>
<name>A0A0E0L9R1_ORYPU</name>
<dbReference type="HOGENOM" id="CLU_2444682_0_0_1"/>
<evidence type="ECO:0000313" key="1">
    <source>
        <dbReference type="EnsemblPlants" id="OPUNC06G08310.1"/>
    </source>
</evidence>